<keyword evidence="2" id="KW-0808">Transferase</keyword>
<feature type="transmembrane region" description="Helical" evidence="3">
    <location>
        <begin position="12"/>
        <end position="32"/>
    </location>
</feature>
<dbReference type="Pfam" id="PF01531">
    <property type="entry name" value="Glyco_transf_11"/>
    <property type="match status" value="1"/>
</dbReference>
<proteinExistence type="predicted"/>
<evidence type="ECO:0000256" key="3">
    <source>
        <dbReference type="SAM" id="Phobius"/>
    </source>
</evidence>
<keyword evidence="3" id="KW-1133">Transmembrane helix</keyword>
<dbReference type="GO" id="GO:0005975">
    <property type="term" value="P:carbohydrate metabolic process"/>
    <property type="evidence" value="ECO:0007669"/>
    <property type="project" value="InterPro"/>
</dbReference>
<keyword evidence="3" id="KW-0812">Transmembrane</keyword>
<evidence type="ECO:0000256" key="1">
    <source>
        <dbReference type="ARBA" id="ARBA00022676"/>
    </source>
</evidence>
<keyword evidence="5" id="KW-1185">Reference proteome</keyword>
<dbReference type="Proteomes" id="UP001152798">
    <property type="component" value="Chromosome 7"/>
</dbReference>
<evidence type="ECO:0000313" key="5">
    <source>
        <dbReference type="Proteomes" id="UP001152798"/>
    </source>
</evidence>
<dbReference type="InterPro" id="IPR002516">
    <property type="entry name" value="Glyco_trans_11"/>
</dbReference>
<dbReference type="GO" id="GO:0008107">
    <property type="term" value="F:galactoside 2-alpha-L-fucosyltransferase activity"/>
    <property type="evidence" value="ECO:0007669"/>
    <property type="project" value="InterPro"/>
</dbReference>
<organism evidence="4 5">
    <name type="scientific">Nezara viridula</name>
    <name type="common">Southern green stink bug</name>
    <name type="synonym">Cimex viridulus</name>
    <dbReference type="NCBI Taxonomy" id="85310"/>
    <lineage>
        <taxon>Eukaryota</taxon>
        <taxon>Metazoa</taxon>
        <taxon>Ecdysozoa</taxon>
        <taxon>Arthropoda</taxon>
        <taxon>Hexapoda</taxon>
        <taxon>Insecta</taxon>
        <taxon>Pterygota</taxon>
        <taxon>Neoptera</taxon>
        <taxon>Paraneoptera</taxon>
        <taxon>Hemiptera</taxon>
        <taxon>Heteroptera</taxon>
        <taxon>Panheteroptera</taxon>
        <taxon>Pentatomomorpha</taxon>
        <taxon>Pentatomoidea</taxon>
        <taxon>Pentatomidae</taxon>
        <taxon>Pentatominae</taxon>
        <taxon>Nezara</taxon>
    </lineage>
</organism>
<keyword evidence="3" id="KW-0472">Membrane</keyword>
<protein>
    <submittedName>
        <fullName evidence="4">Uncharacterized protein</fullName>
    </submittedName>
</protein>
<gene>
    <name evidence="4" type="ORF">NEZAVI_LOCUS14744</name>
</gene>
<name>A0A9P0HRG1_NEZVI</name>
<sequence>MCCFLKKFDFLRCTLFLTLFLFLITFYPLYLLCDLPRLPLNCASKVLTTTSPKVLEEMLWAYTTLWSIKRMNFTRRSVCVPKAIVDELKHIFQPLSLCTINNLPLVCNYEVSHASLITPIQYPDSNLDGVHVAIDFSGKSIDNPKAILYSAKYMNSEFVLSENLNAFAKRAHQRCINSLNLDNFDSPLITVCVWIKKPNWFPVRKYFKRARENFFRYSLDMFRKHYRPLFIAIGDVRWAAETFESDDFVPLRTKSVGQLLAMMSLCNHTIIEPNPLSLWAAFWNQGFKIVYGLPQVWDDVLWKEEDWMLLNLYPNGSFPHYIQEDVKMLSPLDFYKF</sequence>
<dbReference type="OrthoDB" id="3226at2759"/>
<dbReference type="EMBL" id="OV725083">
    <property type="protein sequence ID" value="CAH1406906.1"/>
    <property type="molecule type" value="Genomic_DNA"/>
</dbReference>
<keyword evidence="1" id="KW-0328">Glycosyltransferase</keyword>
<reference evidence="4" key="1">
    <citation type="submission" date="2022-01" db="EMBL/GenBank/DDBJ databases">
        <authorList>
            <person name="King R."/>
        </authorList>
    </citation>
    <scope>NUCLEOTIDE SEQUENCE</scope>
</reference>
<evidence type="ECO:0000313" key="4">
    <source>
        <dbReference type="EMBL" id="CAH1406906.1"/>
    </source>
</evidence>
<dbReference type="AlphaFoldDB" id="A0A9P0HRG1"/>
<accession>A0A9P0HRG1</accession>
<evidence type="ECO:0000256" key="2">
    <source>
        <dbReference type="ARBA" id="ARBA00022679"/>
    </source>
</evidence>
<dbReference type="GO" id="GO:0016020">
    <property type="term" value="C:membrane"/>
    <property type="evidence" value="ECO:0007669"/>
    <property type="project" value="InterPro"/>
</dbReference>